<dbReference type="GO" id="GO:0005886">
    <property type="term" value="C:plasma membrane"/>
    <property type="evidence" value="ECO:0007669"/>
    <property type="project" value="UniProtKB-SubCell"/>
</dbReference>
<comment type="subcellular location">
    <subcellularLocation>
        <location evidence="1">Cell membrane</location>
        <topology evidence="1">Multi-pass membrane protein</topology>
    </subcellularLocation>
</comment>
<evidence type="ECO:0000256" key="5">
    <source>
        <dbReference type="ARBA" id="ARBA00023136"/>
    </source>
</evidence>
<dbReference type="Proteomes" id="UP000029736">
    <property type="component" value="Unassembled WGS sequence"/>
</dbReference>
<keyword evidence="9" id="KW-1185">Reference proteome</keyword>
<evidence type="ECO:0000256" key="1">
    <source>
        <dbReference type="ARBA" id="ARBA00004651"/>
    </source>
</evidence>
<dbReference type="AlphaFoldDB" id="A0A098S4T8"/>
<evidence type="ECO:0000256" key="4">
    <source>
        <dbReference type="ARBA" id="ARBA00022989"/>
    </source>
</evidence>
<dbReference type="EMBL" id="JPOS01000038">
    <property type="protein sequence ID" value="KGE87170.1"/>
    <property type="molecule type" value="Genomic_DNA"/>
</dbReference>
<dbReference type="InterPro" id="IPR023845">
    <property type="entry name" value="DUF3817_TM"/>
</dbReference>
<dbReference type="RefSeq" id="WP_044222609.1">
    <property type="nucleotide sequence ID" value="NZ_JBKAGJ010000015.1"/>
</dbReference>
<name>A0A098S4T8_9BACT</name>
<sequence length="107" mass="12080">MLKKYFGTTIQALRILALWEGVSFLLILFFTMPLKYMAGIPEPNLVVGMAHGFLFIGYITIVILARSEYRMSLGQTFWSLLASIVPFGTFVADSKIFKPIQQQVQKG</sequence>
<comment type="caution">
    <text evidence="8">The sequence shown here is derived from an EMBL/GenBank/DDBJ whole genome shotgun (WGS) entry which is preliminary data.</text>
</comment>
<keyword evidence="4 6" id="KW-1133">Transmembrane helix</keyword>
<dbReference type="PANTHER" id="PTHR40077">
    <property type="entry name" value="MEMBRANE PROTEIN-RELATED"/>
    <property type="match status" value="1"/>
</dbReference>
<keyword evidence="2" id="KW-1003">Cell membrane</keyword>
<dbReference type="STRING" id="1524460.IX84_16070"/>
<dbReference type="PANTHER" id="PTHR40077:SF1">
    <property type="entry name" value="MEMBRANE PROTEIN"/>
    <property type="match status" value="1"/>
</dbReference>
<evidence type="ECO:0000313" key="9">
    <source>
        <dbReference type="Proteomes" id="UP000029736"/>
    </source>
</evidence>
<feature type="transmembrane region" description="Helical" evidence="6">
    <location>
        <begin position="45"/>
        <end position="65"/>
    </location>
</feature>
<gene>
    <name evidence="8" type="ORF">IX84_16070</name>
</gene>
<feature type="transmembrane region" description="Helical" evidence="6">
    <location>
        <begin position="12"/>
        <end position="33"/>
    </location>
</feature>
<keyword evidence="5 6" id="KW-0472">Membrane</keyword>
<proteinExistence type="predicted"/>
<feature type="domain" description="DUF3817" evidence="7">
    <location>
        <begin position="11"/>
        <end position="96"/>
    </location>
</feature>
<dbReference type="NCBIfam" id="TIGR03954">
    <property type="entry name" value="integ_memb_HG"/>
    <property type="match status" value="1"/>
</dbReference>
<evidence type="ECO:0000313" key="8">
    <source>
        <dbReference type="EMBL" id="KGE87170.1"/>
    </source>
</evidence>
<dbReference type="Pfam" id="PF12823">
    <property type="entry name" value="DUF3817"/>
    <property type="match status" value="1"/>
</dbReference>
<evidence type="ECO:0000256" key="3">
    <source>
        <dbReference type="ARBA" id="ARBA00022692"/>
    </source>
</evidence>
<accession>A0A098S4T8</accession>
<evidence type="ECO:0000256" key="2">
    <source>
        <dbReference type="ARBA" id="ARBA00022475"/>
    </source>
</evidence>
<dbReference type="OrthoDB" id="1121311at2"/>
<keyword evidence="3 6" id="KW-0812">Transmembrane</keyword>
<evidence type="ECO:0000259" key="7">
    <source>
        <dbReference type="Pfam" id="PF12823"/>
    </source>
</evidence>
<reference evidence="8 9" key="1">
    <citation type="journal article" date="2014" name="Int. J. Syst. Evol. Microbiol.">
        <title>Phaeodactylibacter xiamenensis gen. nov., sp. nov., a member of the family Saprospiraceae isolated from the marine alga Phaeodactylum tricornutum.</title>
        <authorList>
            <person name="Chen Z.Jr."/>
            <person name="Lei X."/>
            <person name="Lai Q."/>
            <person name="Li Y."/>
            <person name="Zhang B."/>
            <person name="Zhang J."/>
            <person name="Zhang H."/>
            <person name="Yang L."/>
            <person name="Zheng W."/>
            <person name="Tian Y."/>
            <person name="Yu Z."/>
            <person name="Xu H.Jr."/>
            <person name="Zheng T."/>
        </authorList>
    </citation>
    <scope>NUCLEOTIDE SEQUENCE [LARGE SCALE GENOMIC DNA]</scope>
    <source>
        <strain evidence="8 9">KD52</strain>
    </source>
</reference>
<organism evidence="8 9">
    <name type="scientific">Phaeodactylibacter xiamenensis</name>
    <dbReference type="NCBI Taxonomy" id="1524460"/>
    <lineage>
        <taxon>Bacteria</taxon>
        <taxon>Pseudomonadati</taxon>
        <taxon>Bacteroidota</taxon>
        <taxon>Saprospiria</taxon>
        <taxon>Saprospirales</taxon>
        <taxon>Haliscomenobacteraceae</taxon>
        <taxon>Phaeodactylibacter</taxon>
    </lineage>
</organism>
<evidence type="ECO:0000256" key="6">
    <source>
        <dbReference type="SAM" id="Phobius"/>
    </source>
</evidence>
<protein>
    <recommendedName>
        <fullName evidence="7">DUF3817 domain-containing protein</fullName>
    </recommendedName>
</protein>